<evidence type="ECO:0000256" key="7">
    <source>
        <dbReference type="SAM" id="MobiDB-lite"/>
    </source>
</evidence>
<evidence type="ECO:0000256" key="8">
    <source>
        <dbReference type="SAM" id="SignalP"/>
    </source>
</evidence>
<dbReference type="GO" id="GO:0046872">
    <property type="term" value="F:metal ion binding"/>
    <property type="evidence" value="ECO:0007669"/>
    <property type="project" value="UniProtKB-KW"/>
</dbReference>
<dbReference type="InterPro" id="IPR051156">
    <property type="entry name" value="Mito/Outer_Membr_Metalloprot"/>
</dbReference>
<evidence type="ECO:0000313" key="11">
    <source>
        <dbReference type="Proteomes" id="UP000318834"/>
    </source>
</evidence>
<name>A0A537IZR3_9BACT</name>
<comment type="similarity">
    <text evidence="6">Belongs to the peptidase M48 family.</text>
</comment>
<sequence>MGPDRRSSIVIRGLAACLCILALSAPVTAQSSVSEEDELAVGRAVAAELISRYDVFADVEWQGFLTQIRDRLVPFSGRPNIPYRLIILDTAVPNAISTPGYIFVTRGMLRLGLDAEEWAFVLGHEMTHTVKRHVAQFIERANAGTLLSIIIAIASGNRTTVDLVRLVVDLAMLGFSREKETEADLGSLRMMIEAGFDPAKAAQTLAWLNNVTGRSQEQTNWAGTHPGFRDRIEAVNAAYAGFIARGLPMRIWYFKDRQESNGVVATPSKLAEVSDAWILTLAVDNSTEATATIFAASATLAGSDGDLAIRFLRSTLPGEVNAQGKIEGTLTFEKRSRTPPTALLLPVLFPDRRIDVTVALANGGPYTPEPAPTPLPTTPPVP</sequence>
<comment type="caution">
    <text evidence="10">The sequence shown here is derived from an EMBL/GenBank/DDBJ whole genome shotgun (WGS) entry which is preliminary data.</text>
</comment>
<evidence type="ECO:0000313" key="10">
    <source>
        <dbReference type="EMBL" id="TMI76800.1"/>
    </source>
</evidence>
<keyword evidence="1 6" id="KW-0645">Protease</keyword>
<keyword evidence="4 6" id="KW-0862">Zinc</keyword>
<feature type="signal peptide" evidence="8">
    <location>
        <begin position="1"/>
        <end position="29"/>
    </location>
</feature>
<dbReference type="InterPro" id="IPR001915">
    <property type="entry name" value="Peptidase_M48"/>
</dbReference>
<evidence type="ECO:0000256" key="5">
    <source>
        <dbReference type="ARBA" id="ARBA00023049"/>
    </source>
</evidence>
<keyword evidence="5 6" id="KW-0482">Metalloprotease</keyword>
<evidence type="ECO:0000256" key="1">
    <source>
        <dbReference type="ARBA" id="ARBA00022670"/>
    </source>
</evidence>
<feature type="chain" id="PRO_5021909402" description="Peptidase M48 domain-containing protein" evidence="8">
    <location>
        <begin position="30"/>
        <end position="382"/>
    </location>
</feature>
<gene>
    <name evidence="10" type="ORF">E6H05_01985</name>
</gene>
<dbReference type="Pfam" id="PF01435">
    <property type="entry name" value="Peptidase_M48"/>
    <property type="match status" value="1"/>
</dbReference>
<accession>A0A537IZR3</accession>
<dbReference type="AlphaFoldDB" id="A0A537IZR3"/>
<reference evidence="10 11" key="1">
    <citation type="journal article" date="2019" name="Nat. Microbiol.">
        <title>Mediterranean grassland soil C-N compound turnover is dependent on rainfall and depth, and is mediated by genomically divergent microorganisms.</title>
        <authorList>
            <person name="Diamond S."/>
            <person name="Andeer P.F."/>
            <person name="Li Z."/>
            <person name="Crits-Christoph A."/>
            <person name="Burstein D."/>
            <person name="Anantharaman K."/>
            <person name="Lane K.R."/>
            <person name="Thomas B.C."/>
            <person name="Pan C."/>
            <person name="Northen T.R."/>
            <person name="Banfield J.F."/>
        </authorList>
    </citation>
    <scope>NUCLEOTIDE SEQUENCE [LARGE SCALE GENOMIC DNA]</scope>
    <source>
        <strain evidence="10">NP_8</strain>
    </source>
</reference>
<dbReference type="GO" id="GO:0051603">
    <property type="term" value="P:proteolysis involved in protein catabolic process"/>
    <property type="evidence" value="ECO:0007669"/>
    <property type="project" value="TreeGrafter"/>
</dbReference>
<dbReference type="GO" id="GO:0004222">
    <property type="term" value="F:metalloendopeptidase activity"/>
    <property type="evidence" value="ECO:0007669"/>
    <property type="project" value="InterPro"/>
</dbReference>
<evidence type="ECO:0000256" key="2">
    <source>
        <dbReference type="ARBA" id="ARBA00022723"/>
    </source>
</evidence>
<dbReference type="GO" id="GO:0016020">
    <property type="term" value="C:membrane"/>
    <property type="evidence" value="ECO:0007669"/>
    <property type="project" value="TreeGrafter"/>
</dbReference>
<evidence type="ECO:0000259" key="9">
    <source>
        <dbReference type="Pfam" id="PF01435"/>
    </source>
</evidence>
<evidence type="ECO:0000256" key="3">
    <source>
        <dbReference type="ARBA" id="ARBA00022801"/>
    </source>
</evidence>
<evidence type="ECO:0000256" key="4">
    <source>
        <dbReference type="ARBA" id="ARBA00022833"/>
    </source>
</evidence>
<keyword evidence="8" id="KW-0732">Signal</keyword>
<dbReference type="Proteomes" id="UP000318834">
    <property type="component" value="Unassembled WGS sequence"/>
</dbReference>
<feature type="domain" description="Peptidase M48" evidence="9">
    <location>
        <begin position="65"/>
        <end position="237"/>
    </location>
</feature>
<keyword evidence="3 6" id="KW-0378">Hydrolase</keyword>
<keyword evidence="2" id="KW-0479">Metal-binding</keyword>
<evidence type="ECO:0000256" key="6">
    <source>
        <dbReference type="RuleBase" id="RU003983"/>
    </source>
</evidence>
<dbReference type="PANTHER" id="PTHR22726">
    <property type="entry name" value="METALLOENDOPEPTIDASE OMA1"/>
    <property type="match status" value="1"/>
</dbReference>
<dbReference type="PANTHER" id="PTHR22726:SF1">
    <property type="entry name" value="METALLOENDOPEPTIDASE OMA1, MITOCHONDRIAL"/>
    <property type="match status" value="1"/>
</dbReference>
<comment type="cofactor">
    <cofactor evidence="6">
        <name>Zn(2+)</name>
        <dbReference type="ChEBI" id="CHEBI:29105"/>
    </cofactor>
    <text evidence="6">Binds 1 zinc ion per subunit.</text>
</comment>
<feature type="region of interest" description="Disordered" evidence="7">
    <location>
        <begin position="363"/>
        <end position="382"/>
    </location>
</feature>
<protein>
    <recommendedName>
        <fullName evidence="9">Peptidase M48 domain-containing protein</fullName>
    </recommendedName>
</protein>
<organism evidence="10 11">
    <name type="scientific">Candidatus Segetimicrobium genomatis</name>
    <dbReference type="NCBI Taxonomy" id="2569760"/>
    <lineage>
        <taxon>Bacteria</taxon>
        <taxon>Bacillati</taxon>
        <taxon>Candidatus Sysuimicrobiota</taxon>
        <taxon>Candidatus Sysuimicrobiia</taxon>
        <taxon>Candidatus Sysuimicrobiales</taxon>
        <taxon>Candidatus Segetimicrobiaceae</taxon>
        <taxon>Candidatus Segetimicrobium</taxon>
    </lineage>
</organism>
<dbReference type="EMBL" id="VBAP01000009">
    <property type="protein sequence ID" value="TMI76800.1"/>
    <property type="molecule type" value="Genomic_DNA"/>
</dbReference>
<feature type="compositionally biased region" description="Pro residues" evidence="7">
    <location>
        <begin position="367"/>
        <end position="382"/>
    </location>
</feature>
<proteinExistence type="inferred from homology"/>
<dbReference type="Gene3D" id="3.30.2010.10">
    <property type="entry name" value="Metalloproteases ('zincins'), catalytic domain"/>
    <property type="match status" value="1"/>
</dbReference>